<keyword evidence="10" id="KW-0969">Cilium</keyword>
<keyword evidence="8 9" id="KW-0975">Bacterial flagellum</keyword>
<name>A0A919WGL2_9BACI</name>
<keyword evidence="10" id="KW-0282">Flagellum</keyword>
<comment type="subcellular location">
    <subcellularLocation>
        <location evidence="1 9">Cell membrane</location>
        <topology evidence="1">Multi-pass membrane protein</topology>
    </subcellularLocation>
    <subcellularLocation>
        <location evidence="9">Bacterial flagellum basal body</location>
    </subcellularLocation>
</comment>
<feature type="transmembrane region" description="Helical" evidence="9">
    <location>
        <begin position="50"/>
        <end position="70"/>
    </location>
</feature>
<dbReference type="EMBL" id="BORC01000002">
    <property type="protein sequence ID" value="GIN61540.1"/>
    <property type="molecule type" value="Genomic_DNA"/>
</dbReference>
<accession>A0A919WGL2</accession>
<evidence type="ECO:0000313" key="11">
    <source>
        <dbReference type="Proteomes" id="UP000682111"/>
    </source>
</evidence>
<keyword evidence="4 9" id="KW-1003">Cell membrane</keyword>
<proteinExistence type="inferred from homology"/>
<evidence type="ECO:0000256" key="4">
    <source>
        <dbReference type="ARBA" id="ARBA00022475"/>
    </source>
</evidence>
<sequence>MTPESVISIAEQGIWIVLLISGPLLLLALIVGLIVSVFQATTQIQEQTLAFVPKIVAVLLGIVFFGPWMLSRMLTYANDIFSNLTRFVG</sequence>
<feature type="transmembrane region" description="Helical" evidence="9">
    <location>
        <begin position="12"/>
        <end position="38"/>
    </location>
</feature>
<dbReference type="GO" id="GO:0009306">
    <property type="term" value="P:protein secretion"/>
    <property type="evidence" value="ECO:0007669"/>
    <property type="project" value="InterPro"/>
</dbReference>
<evidence type="ECO:0000256" key="5">
    <source>
        <dbReference type="ARBA" id="ARBA00022692"/>
    </source>
</evidence>
<comment type="function">
    <text evidence="9">Role in flagellar biosynthesis.</text>
</comment>
<keyword evidence="6 9" id="KW-1133">Transmembrane helix</keyword>
<dbReference type="NCBIfam" id="TIGR01402">
    <property type="entry name" value="fliQ"/>
    <property type="match status" value="1"/>
</dbReference>
<reference evidence="10" key="1">
    <citation type="submission" date="2021-03" db="EMBL/GenBank/DDBJ databases">
        <title>Antimicrobial resistance genes in bacteria isolated from Japanese honey, and their potential for conferring macrolide and lincosamide resistance in the American foulbrood pathogen Paenibacillus larvae.</title>
        <authorList>
            <person name="Okamoto M."/>
            <person name="Kumagai M."/>
            <person name="Kanamori H."/>
            <person name="Takamatsu D."/>
        </authorList>
    </citation>
    <scope>NUCLEOTIDE SEQUENCE</scope>
    <source>
        <strain evidence="10">J27TS8</strain>
    </source>
</reference>
<dbReference type="PRINTS" id="PR00952">
    <property type="entry name" value="TYPE3IMQPROT"/>
</dbReference>
<evidence type="ECO:0000313" key="10">
    <source>
        <dbReference type="EMBL" id="GIN61540.1"/>
    </source>
</evidence>
<dbReference type="GO" id="GO:0044780">
    <property type="term" value="P:bacterial-type flagellum assembly"/>
    <property type="evidence" value="ECO:0007669"/>
    <property type="project" value="InterPro"/>
</dbReference>
<dbReference type="PANTHER" id="PTHR34040:SF2">
    <property type="entry name" value="FLAGELLAR BIOSYNTHETIC PROTEIN FLIQ"/>
    <property type="match status" value="1"/>
</dbReference>
<comment type="caution">
    <text evidence="10">The sequence shown here is derived from an EMBL/GenBank/DDBJ whole genome shotgun (WGS) entry which is preliminary data.</text>
</comment>
<dbReference type="Proteomes" id="UP000682111">
    <property type="component" value="Unassembled WGS sequence"/>
</dbReference>
<evidence type="ECO:0000256" key="2">
    <source>
        <dbReference type="ARBA" id="ARBA00006156"/>
    </source>
</evidence>
<evidence type="ECO:0000256" key="6">
    <source>
        <dbReference type="ARBA" id="ARBA00022989"/>
    </source>
</evidence>
<keyword evidence="7 9" id="KW-0472">Membrane</keyword>
<keyword evidence="10" id="KW-0966">Cell projection</keyword>
<dbReference type="RefSeq" id="WP_095308086.1">
    <property type="nucleotide sequence ID" value="NZ_BORC01000002.1"/>
</dbReference>
<dbReference type="PANTHER" id="PTHR34040">
    <property type="entry name" value="FLAGELLAR BIOSYNTHETIC PROTEIN FLIQ"/>
    <property type="match status" value="1"/>
</dbReference>
<keyword evidence="5 9" id="KW-0812">Transmembrane</keyword>
<evidence type="ECO:0000256" key="7">
    <source>
        <dbReference type="ARBA" id="ARBA00023136"/>
    </source>
</evidence>
<evidence type="ECO:0000256" key="1">
    <source>
        <dbReference type="ARBA" id="ARBA00004651"/>
    </source>
</evidence>
<evidence type="ECO:0000256" key="9">
    <source>
        <dbReference type="RuleBase" id="RU364090"/>
    </source>
</evidence>
<organism evidence="10 11">
    <name type="scientific">Robertmurraya siralis</name>
    <dbReference type="NCBI Taxonomy" id="77777"/>
    <lineage>
        <taxon>Bacteria</taxon>
        <taxon>Bacillati</taxon>
        <taxon>Bacillota</taxon>
        <taxon>Bacilli</taxon>
        <taxon>Bacillales</taxon>
        <taxon>Bacillaceae</taxon>
        <taxon>Robertmurraya</taxon>
    </lineage>
</organism>
<dbReference type="InterPro" id="IPR006305">
    <property type="entry name" value="FliQ"/>
</dbReference>
<dbReference type="Pfam" id="PF01313">
    <property type="entry name" value="Bac_export_3"/>
    <property type="match status" value="1"/>
</dbReference>
<evidence type="ECO:0000256" key="3">
    <source>
        <dbReference type="ARBA" id="ARBA00021718"/>
    </source>
</evidence>
<evidence type="ECO:0000256" key="8">
    <source>
        <dbReference type="ARBA" id="ARBA00023143"/>
    </source>
</evidence>
<dbReference type="GO" id="GO:0009425">
    <property type="term" value="C:bacterial-type flagellum basal body"/>
    <property type="evidence" value="ECO:0007669"/>
    <property type="project" value="UniProtKB-SubCell"/>
</dbReference>
<protein>
    <recommendedName>
        <fullName evidence="3 9">Flagellar biosynthetic protein FliQ</fullName>
    </recommendedName>
</protein>
<dbReference type="AlphaFoldDB" id="A0A919WGL2"/>
<dbReference type="PIRSF" id="PIRSF004669">
    <property type="entry name" value="FliQ"/>
    <property type="match status" value="1"/>
</dbReference>
<dbReference type="OrthoDB" id="9806440at2"/>
<keyword evidence="11" id="KW-1185">Reference proteome</keyword>
<comment type="similarity">
    <text evidence="2 9">Belongs to the FliQ/MopD/SpaQ family.</text>
</comment>
<gene>
    <name evidence="9 10" type="primary">fliQ</name>
    <name evidence="10" type="ORF">J27TS8_15330</name>
</gene>
<dbReference type="InterPro" id="IPR002191">
    <property type="entry name" value="Bac_export_3"/>
</dbReference>
<dbReference type="GO" id="GO:0005886">
    <property type="term" value="C:plasma membrane"/>
    <property type="evidence" value="ECO:0007669"/>
    <property type="project" value="UniProtKB-SubCell"/>
</dbReference>